<reference evidence="3" key="1">
    <citation type="submission" date="2025-08" db="UniProtKB">
        <authorList>
            <consortium name="RefSeq"/>
        </authorList>
    </citation>
    <scope>IDENTIFICATION</scope>
</reference>
<evidence type="ECO:0000313" key="2">
    <source>
        <dbReference type="Proteomes" id="UP000694867"/>
    </source>
</evidence>
<dbReference type="Proteomes" id="UP000694867">
    <property type="component" value="Unplaced"/>
</dbReference>
<name>A0AAJ7L644_9ACAR</name>
<sequence length="151" mass="16395">MNLASEMISPEMKKLAEAIQANGEAIRTFREQYIPALRSTQSASNERASSAASGSSSTANSCPAEHAQLIRGIMDNMDQIRTLASGAERRIALPVATDSDIDFNVRNCSVLGDLNELPQGRILTALRSQTEEVDLLVRSVEDSENLLRNCS</sequence>
<dbReference type="KEGG" id="goe:100902859"/>
<organism evidence="2 3">
    <name type="scientific">Galendromus occidentalis</name>
    <name type="common">western predatory mite</name>
    <dbReference type="NCBI Taxonomy" id="34638"/>
    <lineage>
        <taxon>Eukaryota</taxon>
        <taxon>Metazoa</taxon>
        <taxon>Ecdysozoa</taxon>
        <taxon>Arthropoda</taxon>
        <taxon>Chelicerata</taxon>
        <taxon>Arachnida</taxon>
        <taxon>Acari</taxon>
        <taxon>Parasitiformes</taxon>
        <taxon>Mesostigmata</taxon>
        <taxon>Gamasina</taxon>
        <taxon>Phytoseioidea</taxon>
        <taxon>Phytoseiidae</taxon>
        <taxon>Typhlodrominae</taxon>
        <taxon>Galendromus</taxon>
    </lineage>
</organism>
<gene>
    <name evidence="3" type="primary">LOC100902859</name>
</gene>
<dbReference type="RefSeq" id="XP_018496983.1">
    <property type="nucleotide sequence ID" value="XM_018641467.1"/>
</dbReference>
<dbReference type="GeneID" id="100902859"/>
<evidence type="ECO:0000313" key="3">
    <source>
        <dbReference type="RefSeq" id="XP_018496983.1"/>
    </source>
</evidence>
<protein>
    <submittedName>
        <fullName evidence="3">Uncharacterized protein LOC100902859</fullName>
    </submittedName>
</protein>
<feature type="compositionally biased region" description="Low complexity" evidence="1">
    <location>
        <begin position="42"/>
        <end position="61"/>
    </location>
</feature>
<evidence type="ECO:0000256" key="1">
    <source>
        <dbReference type="SAM" id="MobiDB-lite"/>
    </source>
</evidence>
<dbReference type="AlphaFoldDB" id="A0AAJ7L644"/>
<keyword evidence="2" id="KW-1185">Reference proteome</keyword>
<accession>A0AAJ7L644</accession>
<feature type="region of interest" description="Disordered" evidence="1">
    <location>
        <begin position="38"/>
        <end position="62"/>
    </location>
</feature>
<proteinExistence type="predicted"/>